<dbReference type="RefSeq" id="WP_191739803.1">
    <property type="nucleotide sequence ID" value="NZ_JACSQB010000050.1"/>
</dbReference>
<dbReference type="Pfam" id="PF08487">
    <property type="entry name" value="VIT"/>
    <property type="match status" value="1"/>
</dbReference>
<protein>
    <submittedName>
        <fullName evidence="3">VWA domain-containing protein</fullName>
    </submittedName>
</protein>
<dbReference type="Pfam" id="PF13768">
    <property type="entry name" value="VWA_3"/>
    <property type="match status" value="1"/>
</dbReference>
<dbReference type="Proteomes" id="UP000627166">
    <property type="component" value="Unassembled WGS sequence"/>
</dbReference>
<dbReference type="InterPro" id="IPR002035">
    <property type="entry name" value="VWF_A"/>
</dbReference>
<evidence type="ECO:0000313" key="3">
    <source>
        <dbReference type="EMBL" id="MBD8046826.1"/>
    </source>
</evidence>
<comment type="caution">
    <text evidence="3">The sequence shown here is derived from an EMBL/GenBank/DDBJ whole genome shotgun (WGS) entry which is preliminary data.</text>
</comment>
<organism evidence="3 4">
    <name type="scientific">Clostridium faecium</name>
    <dbReference type="NCBI Taxonomy" id="2762223"/>
    <lineage>
        <taxon>Bacteria</taxon>
        <taxon>Bacillati</taxon>
        <taxon>Bacillota</taxon>
        <taxon>Clostridia</taxon>
        <taxon>Eubacteriales</taxon>
        <taxon>Clostridiaceae</taxon>
        <taxon>Clostridium</taxon>
    </lineage>
</organism>
<dbReference type="EMBL" id="JACSQB010000050">
    <property type="protein sequence ID" value="MBD8046826.1"/>
    <property type="molecule type" value="Genomic_DNA"/>
</dbReference>
<dbReference type="PROSITE" id="PS51468">
    <property type="entry name" value="VIT"/>
    <property type="match status" value="1"/>
</dbReference>
<evidence type="ECO:0000313" key="4">
    <source>
        <dbReference type="Proteomes" id="UP000627166"/>
    </source>
</evidence>
<dbReference type="InterPro" id="IPR036465">
    <property type="entry name" value="vWFA_dom_sf"/>
</dbReference>
<feature type="domain" description="VIT" evidence="2">
    <location>
        <begin position="1"/>
        <end position="128"/>
    </location>
</feature>
<feature type="domain" description="VWFA" evidence="1">
    <location>
        <begin position="255"/>
        <end position="422"/>
    </location>
</feature>
<accession>A0ABR8YS72</accession>
<proteinExistence type="predicted"/>
<sequence length="758" mass="87907">MEYPRFSYDKIDSNIVLKKVNITGNVCGEFVEFTIDHIYENKGKSDVEAIYTFPIPETSVLSGFEANIGGRSIKGIIEDKKEVDKIHNSIKEDNSNFLLEEFNANDFRISMGKILAGENINIKISYIEELTYDNEQLKLTIPRIVPPINIDSKENLIKKNNYELNLNLLVESFTDMEFISNTHKIKVEEGSNYLYKITLASSKENLDKDMIIYLKEKTFYETTGMIYENSKENNSIIYLRFIPDIEPSKEKKFDNYIFMVDISSSMEGEKLLSAKNALQLCLRNLSKGDTFNIVAMGDSLQYFSDNRRVEYNEENLNNASIWIDELKCEDDAVIFEGIKYALKNEALGEENTILLFTDDIVDDEKEILDYVDEHCVESRIFPFGIDASVNTYFINKLAQITYGKAEFINDNKRIEDTILKQFNRIRGLQITDIEIDWGLVKVERTYPRTIEYMYDGELFSIFAKVQGEVEGVVTLRGKVGNRRVQRRISLSNLELEENMNLIEKVWYKKRIQSLQNRIRFERGETYNAMKNKLIEISKHIGVLSSETSFILMEQLYDPVLGIGFKKFLPVKIKYDESEVTKSASNFYYRHYFNDSQFNELELSKTLKSELLRILASYQFASGAFANSLQEDQIDKVISTIKAILAFTLGKEDISIYKNLLNKSLNFITGNFEEEKDNYDDDTICFLYLALKSALNRGIIKFENKEELEKRIKYLEEVILSKGIDIKDIENKFIRFVEKTESKDNSLSSLIDKAILKSY</sequence>
<dbReference type="InterPro" id="IPR013694">
    <property type="entry name" value="VIT"/>
</dbReference>
<dbReference type="SUPFAM" id="SSF53300">
    <property type="entry name" value="vWA-like"/>
    <property type="match status" value="1"/>
</dbReference>
<evidence type="ECO:0000259" key="1">
    <source>
        <dbReference type="PROSITE" id="PS50234"/>
    </source>
</evidence>
<evidence type="ECO:0000259" key="2">
    <source>
        <dbReference type="PROSITE" id="PS51468"/>
    </source>
</evidence>
<dbReference type="PROSITE" id="PS50234">
    <property type="entry name" value="VWFA"/>
    <property type="match status" value="1"/>
</dbReference>
<reference evidence="3 4" key="1">
    <citation type="submission" date="2020-08" db="EMBL/GenBank/DDBJ databases">
        <title>A Genomic Blueprint of the Chicken Gut Microbiome.</title>
        <authorList>
            <person name="Gilroy R."/>
            <person name="Ravi A."/>
            <person name="Getino M."/>
            <person name="Pursley I."/>
            <person name="Horton D.L."/>
            <person name="Alikhan N.-F."/>
            <person name="Baker D."/>
            <person name="Gharbi K."/>
            <person name="Hall N."/>
            <person name="Watson M."/>
            <person name="Adriaenssens E.M."/>
            <person name="Foster-Nyarko E."/>
            <person name="Jarju S."/>
            <person name="Secka A."/>
            <person name="Antonio M."/>
            <person name="Oren A."/>
            <person name="Chaudhuri R."/>
            <person name="La Ragione R.M."/>
            <person name="Hildebrand F."/>
            <person name="Pallen M.J."/>
        </authorList>
    </citation>
    <scope>NUCLEOTIDE SEQUENCE [LARGE SCALE GENOMIC DNA]</scope>
    <source>
        <strain evidence="3 4">N37</strain>
    </source>
</reference>
<dbReference type="PANTHER" id="PTHR45737:SF6">
    <property type="entry name" value="VON WILLEBRAND FACTOR A DOMAIN-CONTAINING PROTEIN 5A"/>
    <property type="match status" value="1"/>
</dbReference>
<keyword evidence="4" id="KW-1185">Reference proteome</keyword>
<gene>
    <name evidence="3" type="ORF">H9637_07185</name>
</gene>
<dbReference type="SMART" id="SM00609">
    <property type="entry name" value="VIT"/>
    <property type="match status" value="1"/>
</dbReference>
<dbReference type="Gene3D" id="3.40.50.410">
    <property type="entry name" value="von Willebrand factor, type A domain"/>
    <property type="match status" value="1"/>
</dbReference>
<dbReference type="SMART" id="SM00327">
    <property type="entry name" value="VWA"/>
    <property type="match status" value="1"/>
</dbReference>
<dbReference type="PANTHER" id="PTHR45737">
    <property type="entry name" value="VON WILLEBRAND FACTOR A DOMAIN-CONTAINING PROTEIN 5A"/>
    <property type="match status" value="1"/>
</dbReference>
<name>A0ABR8YS72_9CLOT</name>